<keyword evidence="3" id="KW-1185">Reference proteome</keyword>
<gene>
    <name evidence="2" type="ORF">E2C01_028495</name>
</gene>
<protein>
    <submittedName>
        <fullName evidence="2">Uncharacterized protein</fullName>
    </submittedName>
</protein>
<comment type="caution">
    <text evidence="2">The sequence shown here is derived from an EMBL/GenBank/DDBJ whole genome shotgun (WGS) entry which is preliminary data.</text>
</comment>
<name>A0A5B7EKT0_PORTR</name>
<sequence>MFGASRGTRRTHQAQSRGKGGWTVTSSGTMVHWWLSEKARWQKRTTLLEDLQKCSRWLPVDEAPWQAARCLTTALDTSPTLPPLNPEWWVEPHARARALYTGATWGRAGHGYPGG</sequence>
<organism evidence="2 3">
    <name type="scientific">Portunus trituberculatus</name>
    <name type="common">Swimming crab</name>
    <name type="synonym">Neptunus trituberculatus</name>
    <dbReference type="NCBI Taxonomy" id="210409"/>
    <lineage>
        <taxon>Eukaryota</taxon>
        <taxon>Metazoa</taxon>
        <taxon>Ecdysozoa</taxon>
        <taxon>Arthropoda</taxon>
        <taxon>Crustacea</taxon>
        <taxon>Multicrustacea</taxon>
        <taxon>Malacostraca</taxon>
        <taxon>Eumalacostraca</taxon>
        <taxon>Eucarida</taxon>
        <taxon>Decapoda</taxon>
        <taxon>Pleocyemata</taxon>
        <taxon>Brachyura</taxon>
        <taxon>Eubrachyura</taxon>
        <taxon>Portunoidea</taxon>
        <taxon>Portunidae</taxon>
        <taxon>Portuninae</taxon>
        <taxon>Portunus</taxon>
    </lineage>
</organism>
<proteinExistence type="predicted"/>
<dbReference type="EMBL" id="VSRR010003196">
    <property type="protein sequence ID" value="MPC35081.1"/>
    <property type="molecule type" value="Genomic_DNA"/>
</dbReference>
<dbReference type="Proteomes" id="UP000324222">
    <property type="component" value="Unassembled WGS sequence"/>
</dbReference>
<feature type="region of interest" description="Disordered" evidence="1">
    <location>
        <begin position="1"/>
        <end position="23"/>
    </location>
</feature>
<evidence type="ECO:0000313" key="2">
    <source>
        <dbReference type="EMBL" id="MPC35081.1"/>
    </source>
</evidence>
<evidence type="ECO:0000313" key="3">
    <source>
        <dbReference type="Proteomes" id="UP000324222"/>
    </source>
</evidence>
<dbReference type="AlphaFoldDB" id="A0A5B7EKT0"/>
<evidence type="ECO:0000256" key="1">
    <source>
        <dbReference type="SAM" id="MobiDB-lite"/>
    </source>
</evidence>
<reference evidence="2 3" key="1">
    <citation type="submission" date="2019-05" db="EMBL/GenBank/DDBJ databases">
        <title>Another draft genome of Portunus trituberculatus and its Hox gene families provides insights of decapod evolution.</title>
        <authorList>
            <person name="Jeong J.-H."/>
            <person name="Song I."/>
            <person name="Kim S."/>
            <person name="Choi T."/>
            <person name="Kim D."/>
            <person name="Ryu S."/>
            <person name="Kim W."/>
        </authorList>
    </citation>
    <scope>NUCLEOTIDE SEQUENCE [LARGE SCALE GENOMIC DNA]</scope>
    <source>
        <tissue evidence="2">Muscle</tissue>
    </source>
</reference>
<accession>A0A5B7EKT0</accession>